<accession>A0ABX9Z9R1</accession>
<dbReference type="Pfam" id="PF07722">
    <property type="entry name" value="Peptidase_C26"/>
    <property type="match status" value="1"/>
</dbReference>
<dbReference type="Gene3D" id="3.40.50.880">
    <property type="match status" value="1"/>
</dbReference>
<dbReference type="InterPro" id="IPR011697">
    <property type="entry name" value="Peptidase_C26"/>
</dbReference>
<proteinExistence type="predicted"/>
<protein>
    <submittedName>
        <fullName evidence="1">Gamma-glutamyl-gamma-aminobutyrate hydrolase family protein</fullName>
    </submittedName>
</protein>
<dbReference type="InterPro" id="IPR044668">
    <property type="entry name" value="PuuD-like"/>
</dbReference>
<dbReference type="SUPFAM" id="SSF52317">
    <property type="entry name" value="Class I glutamine amidotransferase-like"/>
    <property type="match status" value="1"/>
</dbReference>
<evidence type="ECO:0000313" key="1">
    <source>
        <dbReference type="EMBL" id="RSK24816.1"/>
    </source>
</evidence>
<name>A0ABX9Z9R1_9BACL</name>
<dbReference type="InterPro" id="IPR029062">
    <property type="entry name" value="Class_I_gatase-like"/>
</dbReference>
<organism evidence="1 2">
    <name type="scientific">Bhargavaea beijingensis</name>
    <dbReference type="NCBI Taxonomy" id="426756"/>
    <lineage>
        <taxon>Bacteria</taxon>
        <taxon>Bacillati</taxon>
        <taxon>Bacillota</taxon>
        <taxon>Bacilli</taxon>
        <taxon>Bacillales</taxon>
        <taxon>Caryophanaceae</taxon>
        <taxon>Bhargavaea</taxon>
    </lineage>
</organism>
<reference evidence="1 2" key="1">
    <citation type="submission" date="2018-12" db="EMBL/GenBank/DDBJ databases">
        <title>Comparitive functional genomics of dry heat resistant strains isolated from the viking spacecraft.</title>
        <authorList>
            <person name="Seuylemezian A."/>
            <person name="Vaishampayan P."/>
        </authorList>
    </citation>
    <scope>NUCLEOTIDE SEQUENCE [LARGE SCALE GENOMIC DNA]</scope>
    <source>
        <strain evidence="1 2">M6-11</strain>
    </source>
</reference>
<evidence type="ECO:0000313" key="2">
    <source>
        <dbReference type="Proteomes" id="UP000272481"/>
    </source>
</evidence>
<dbReference type="PROSITE" id="PS51273">
    <property type="entry name" value="GATASE_TYPE_1"/>
    <property type="match status" value="1"/>
</dbReference>
<comment type="caution">
    <text evidence="1">The sequence shown here is derived from an EMBL/GenBank/DDBJ whole genome shotgun (WGS) entry which is preliminary data.</text>
</comment>
<dbReference type="PANTHER" id="PTHR43235">
    <property type="entry name" value="GLUTAMINE AMIDOTRANSFERASE PB2B2.05-RELATED"/>
    <property type="match status" value="1"/>
</dbReference>
<dbReference type="PANTHER" id="PTHR43235:SF1">
    <property type="entry name" value="GLUTAMINE AMIDOTRANSFERASE PB2B2.05-RELATED"/>
    <property type="match status" value="1"/>
</dbReference>
<keyword evidence="2" id="KW-1185">Reference proteome</keyword>
<dbReference type="GO" id="GO:0016787">
    <property type="term" value="F:hydrolase activity"/>
    <property type="evidence" value="ECO:0007669"/>
    <property type="project" value="UniProtKB-KW"/>
</dbReference>
<sequence length="309" mass="34758">MPWYMPIPPKRKCLCPAWPELPFNIHELTKSVNGRMNTLRNQDIFSGLGGTLNRERNTIPIQMKVELTHMKPIIGITAQQQENLYDYKMQPVYPEVVIQEGGIPIIIPIVPSEHLDDVLDRVDGVIMTGGWDIDPDLYGEETMPETGQINFEMDEFDSSVIKNVMARDMPFFGTCRGAQMLNVMTGGTLYQCIEKQLDEPLKHLQEHGREHPVHHVEIIGGEILPPLYPGGRTRVNSSHRQGIKTVGEGVEIAAQSPDGLVEAIEMPDKRFVLGTQWHPENFALKGHEPSKSIIKGFIEAAAEYKKSKS</sequence>
<gene>
    <name evidence="1" type="ORF">EJA12_13115</name>
</gene>
<dbReference type="CDD" id="cd01745">
    <property type="entry name" value="GATase1_2"/>
    <property type="match status" value="1"/>
</dbReference>
<keyword evidence="1" id="KW-0378">Hydrolase</keyword>
<dbReference type="EMBL" id="RWGW01000023">
    <property type="protein sequence ID" value="RSK24816.1"/>
    <property type="molecule type" value="Genomic_DNA"/>
</dbReference>
<dbReference type="Proteomes" id="UP000272481">
    <property type="component" value="Unassembled WGS sequence"/>
</dbReference>